<sequence length="141" mass="16073">RYCPCYSFERFGIFEDVDPVRIYVRCQRIFNGPRLMIDFRCIPVAYNDLASMFAEHSTNISKTASKAIFKAAAMQFSSHSNVSQRIALVSSSPSNHPMLRRLTESLSLTTRSVTRPFSNRLDLDVPGRMARRSTDSDKLKT</sequence>
<reference evidence="1" key="1">
    <citation type="journal article" date="2023" name="G3 (Bethesda)">
        <title>A reference genome for the long-term kleptoplast-retaining sea slug Elysia crispata morphotype clarki.</title>
        <authorList>
            <person name="Eastman K.E."/>
            <person name="Pendleton A.L."/>
            <person name="Shaikh M.A."/>
            <person name="Suttiyut T."/>
            <person name="Ogas R."/>
            <person name="Tomko P."/>
            <person name="Gavelis G."/>
            <person name="Widhalm J.R."/>
            <person name="Wisecaver J.H."/>
        </authorList>
    </citation>
    <scope>NUCLEOTIDE SEQUENCE</scope>
    <source>
        <strain evidence="1">ECLA1</strain>
    </source>
</reference>
<protein>
    <submittedName>
        <fullName evidence="1">Uncharacterized protein</fullName>
    </submittedName>
</protein>
<comment type="caution">
    <text evidence="1">The sequence shown here is derived from an EMBL/GenBank/DDBJ whole genome shotgun (WGS) entry which is preliminary data.</text>
</comment>
<evidence type="ECO:0000313" key="2">
    <source>
        <dbReference type="Proteomes" id="UP001283361"/>
    </source>
</evidence>
<keyword evidence="2" id="KW-1185">Reference proteome</keyword>
<dbReference type="EMBL" id="JAWDGP010002418">
    <property type="protein sequence ID" value="KAK3783367.1"/>
    <property type="molecule type" value="Genomic_DNA"/>
</dbReference>
<name>A0AAE1A9A2_9GAST</name>
<accession>A0AAE1A9A2</accession>
<organism evidence="1 2">
    <name type="scientific">Elysia crispata</name>
    <name type="common">lettuce slug</name>
    <dbReference type="NCBI Taxonomy" id="231223"/>
    <lineage>
        <taxon>Eukaryota</taxon>
        <taxon>Metazoa</taxon>
        <taxon>Spiralia</taxon>
        <taxon>Lophotrochozoa</taxon>
        <taxon>Mollusca</taxon>
        <taxon>Gastropoda</taxon>
        <taxon>Heterobranchia</taxon>
        <taxon>Euthyneura</taxon>
        <taxon>Panpulmonata</taxon>
        <taxon>Sacoglossa</taxon>
        <taxon>Placobranchoidea</taxon>
        <taxon>Plakobranchidae</taxon>
        <taxon>Elysia</taxon>
    </lineage>
</organism>
<evidence type="ECO:0000313" key="1">
    <source>
        <dbReference type="EMBL" id="KAK3783367.1"/>
    </source>
</evidence>
<dbReference type="AlphaFoldDB" id="A0AAE1A9A2"/>
<proteinExistence type="predicted"/>
<gene>
    <name evidence="1" type="ORF">RRG08_050291</name>
</gene>
<dbReference type="Proteomes" id="UP001283361">
    <property type="component" value="Unassembled WGS sequence"/>
</dbReference>
<feature type="non-terminal residue" evidence="1">
    <location>
        <position position="1"/>
    </location>
</feature>